<comment type="similarity">
    <text evidence="2">Belongs to the methyl-accepting chemotaxis (MCP) protein family.</text>
</comment>
<dbReference type="SUPFAM" id="SSF58104">
    <property type="entry name" value="Methyl-accepting chemotaxis protein (MCP) signaling domain"/>
    <property type="match status" value="1"/>
</dbReference>
<dbReference type="RefSeq" id="WP_228149964.1">
    <property type="nucleotide sequence ID" value="NZ_CP032098.1"/>
</dbReference>
<organism evidence="9 10">
    <name type="scientific">Malaciobacter molluscorum LMG 25693</name>
    <dbReference type="NCBI Taxonomy" id="870501"/>
    <lineage>
        <taxon>Bacteria</taxon>
        <taxon>Pseudomonadati</taxon>
        <taxon>Campylobacterota</taxon>
        <taxon>Epsilonproteobacteria</taxon>
        <taxon>Campylobacterales</taxon>
        <taxon>Arcobacteraceae</taxon>
        <taxon>Malaciobacter</taxon>
    </lineage>
</organism>
<dbReference type="InterPro" id="IPR051310">
    <property type="entry name" value="MCP_chemotaxis"/>
</dbReference>
<dbReference type="Pfam" id="PF00015">
    <property type="entry name" value="MCPsignal"/>
    <property type="match status" value="1"/>
</dbReference>
<accession>A0AB33H155</accession>
<dbReference type="KEGG" id="amol:AMOL_0658"/>
<keyword evidence="4" id="KW-0175">Coiled coil</keyword>
<dbReference type="PANTHER" id="PTHR43531:SF11">
    <property type="entry name" value="METHYL-ACCEPTING CHEMOTAXIS PROTEIN 3"/>
    <property type="match status" value="1"/>
</dbReference>
<dbReference type="AlphaFoldDB" id="A0AB33H155"/>
<reference evidence="9 10" key="1">
    <citation type="submission" date="2018-08" db="EMBL/GenBank/DDBJ databases">
        <title>Complete genome of the Arcobacter molluscorum type strain LMG 25693.</title>
        <authorList>
            <person name="Miller W.G."/>
            <person name="Yee E."/>
            <person name="Bono J.L."/>
        </authorList>
    </citation>
    <scope>NUCLEOTIDE SEQUENCE [LARGE SCALE GENOMIC DNA]</scope>
    <source>
        <strain evidence="9 10">CECT 7696</strain>
    </source>
</reference>
<feature type="domain" description="Methyl-accepting transducer" evidence="7">
    <location>
        <begin position="474"/>
        <end position="703"/>
    </location>
</feature>
<evidence type="ECO:0000256" key="4">
    <source>
        <dbReference type="SAM" id="Coils"/>
    </source>
</evidence>
<dbReference type="Proteomes" id="UP000262712">
    <property type="component" value="Chromosome"/>
</dbReference>
<evidence type="ECO:0000256" key="3">
    <source>
        <dbReference type="PROSITE-ProRule" id="PRU00284"/>
    </source>
</evidence>
<dbReference type="PANTHER" id="PTHR43531">
    <property type="entry name" value="PROTEIN ICFG"/>
    <property type="match status" value="1"/>
</dbReference>
<dbReference type="GO" id="GO:0007165">
    <property type="term" value="P:signal transduction"/>
    <property type="evidence" value="ECO:0007669"/>
    <property type="project" value="UniProtKB-KW"/>
</dbReference>
<feature type="region of interest" description="Disordered" evidence="5">
    <location>
        <begin position="730"/>
        <end position="773"/>
    </location>
</feature>
<dbReference type="SMART" id="SM00283">
    <property type="entry name" value="MA"/>
    <property type="match status" value="1"/>
</dbReference>
<name>A0AB33H155_9BACT</name>
<gene>
    <name evidence="9" type="ORF">AMOL_0658</name>
</gene>
<evidence type="ECO:0000313" key="10">
    <source>
        <dbReference type="Proteomes" id="UP000262712"/>
    </source>
</evidence>
<evidence type="ECO:0000256" key="5">
    <source>
        <dbReference type="SAM" id="MobiDB-lite"/>
    </source>
</evidence>
<dbReference type="GO" id="GO:0006935">
    <property type="term" value="P:chemotaxis"/>
    <property type="evidence" value="ECO:0007669"/>
    <property type="project" value="UniProtKB-KW"/>
</dbReference>
<feature type="transmembrane region" description="Helical" evidence="6">
    <location>
        <begin position="299"/>
        <end position="321"/>
    </location>
</feature>
<keyword evidence="6" id="KW-1133">Transmembrane helix</keyword>
<dbReference type="PROSITE" id="PS51753">
    <property type="entry name" value="HBM"/>
    <property type="match status" value="1"/>
</dbReference>
<dbReference type="GO" id="GO:0004888">
    <property type="term" value="F:transmembrane signaling receptor activity"/>
    <property type="evidence" value="ECO:0007669"/>
    <property type="project" value="TreeGrafter"/>
</dbReference>
<evidence type="ECO:0000256" key="1">
    <source>
        <dbReference type="ARBA" id="ARBA00022500"/>
    </source>
</evidence>
<evidence type="ECO:0000313" key="9">
    <source>
        <dbReference type="EMBL" id="AXX91657.1"/>
    </source>
</evidence>
<feature type="compositionally biased region" description="Basic and acidic residues" evidence="5">
    <location>
        <begin position="735"/>
        <end position="744"/>
    </location>
</feature>
<keyword evidence="3" id="KW-0807">Transducer</keyword>
<protein>
    <submittedName>
        <fullName evidence="9">MCP-domain signal transduction protein</fullName>
    </submittedName>
</protein>
<feature type="compositionally biased region" description="Polar residues" evidence="5">
    <location>
        <begin position="753"/>
        <end position="764"/>
    </location>
</feature>
<keyword evidence="6" id="KW-0812">Transmembrane</keyword>
<evidence type="ECO:0000259" key="8">
    <source>
        <dbReference type="PROSITE" id="PS51753"/>
    </source>
</evidence>
<dbReference type="Gene3D" id="1.10.287.950">
    <property type="entry name" value="Methyl-accepting chemotaxis protein"/>
    <property type="match status" value="1"/>
</dbReference>
<proteinExistence type="inferred from homology"/>
<keyword evidence="1" id="KW-0145">Chemotaxis</keyword>
<keyword evidence="6" id="KW-0472">Membrane</keyword>
<evidence type="ECO:0000256" key="2">
    <source>
        <dbReference type="ARBA" id="ARBA00029447"/>
    </source>
</evidence>
<dbReference type="SMART" id="SM01358">
    <property type="entry name" value="HBM"/>
    <property type="match status" value="1"/>
</dbReference>
<sequence length="773" mass="85768">MLKNMSIKMQLIISFTVIAILVLVSSTINYFGVIKTSNGFSQYREMAKNSVLSSRVQANMLMLRMNVKGYLNEPAQKEIDDFNKYYEKTNLFLKEALENIKKPSRTPLVKEIDENLKVYHEGFFKIVNFMNQRNNMINDNLNINGKKIEELLTSVMRSAKKDKDLEASLTTAEALRTLLLARLYNVKFLDSNKKSDSDRVQEEFKILEEELEVIKKNIQNSNRINKLNEAIGLIKKYQDGVDKIIHIITKRNDIIEKLNKIGPHIAEVAEDIKLSIKADQDQIGSFVSKLNSNIKTQTLVIAIILLILVLFFAISIPLIIAKGLNGLNNGILNLLNSNDVSSRVDILSNNEIGKISENFNKYLNSIENGLKDDAKVIEDVKRVVTLVKDGKFKQKVVISSKNENLEELRNQFNEMLEEVASDVSSDIEKIETALNKYSDYDFSFRIKDASGKVEKGLNQLADTINKLLVDNKSNGLTLQKSANELLSNVDTLNQSSYEAAASLEETAAALEEITANITSNTENVVEMANNANELKKSATEGESLAKKTTMAMDEINEQVTAINEAITVIDQIAFQTNILSLNAAVEAATAGEAGKGFAVVAQEVRNLASRSAQAAKTIENLVVNATEKASGGKAIAGTMIKGYENLNSHVSKTLELIKDVENASKEQENGVVQVNDAISLLDRQTQQNASIASQTNDIATQTQSIAENIVKDANEKEFIGKDTVTAKTITVSSSNEDKNEENKKSKPIKKATQKQSQQVITANNSDDDQWESF</sequence>
<dbReference type="InterPro" id="IPR032255">
    <property type="entry name" value="HBM"/>
</dbReference>
<evidence type="ECO:0000256" key="6">
    <source>
        <dbReference type="SAM" id="Phobius"/>
    </source>
</evidence>
<feature type="coiled-coil region" evidence="4">
    <location>
        <begin position="197"/>
        <end position="224"/>
    </location>
</feature>
<feature type="domain" description="HBM" evidence="8">
    <location>
        <begin position="45"/>
        <end position="284"/>
    </location>
</feature>
<dbReference type="GO" id="GO:0005886">
    <property type="term" value="C:plasma membrane"/>
    <property type="evidence" value="ECO:0007669"/>
    <property type="project" value="TreeGrafter"/>
</dbReference>
<dbReference type="InterPro" id="IPR004089">
    <property type="entry name" value="MCPsignal_dom"/>
</dbReference>
<dbReference type="EMBL" id="CP032098">
    <property type="protein sequence ID" value="AXX91657.1"/>
    <property type="molecule type" value="Genomic_DNA"/>
</dbReference>
<dbReference type="Gene3D" id="6.10.340.10">
    <property type="match status" value="1"/>
</dbReference>
<dbReference type="PROSITE" id="PS50111">
    <property type="entry name" value="CHEMOTAXIS_TRANSDUC_2"/>
    <property type="match status" value="1"/>
</dbReference>
<evidence type="ECO:0000259" key="7">
    <source>
        <dbReference type="PROSITE" id="PS50111"/>
    </source>
</evidence>